<dbReference type="Proteomes" id="UP000241936">
    <property type="component" value="Chromosome"/>
</dbReference>
<accession>A0ABM6UAH4</accession>
<name>A0ABM6UAH4_9PSED</name>
<dbReference type="EMBL" id="CP024081">
    <property type="protein sequence ID" value="AVU74404.1"/>
    <property type="molecule type" value="Genomic_DNA"/>
</dbReference>
<organism evidence="1 2">
    <name type="scientific">Pseudomonas rhizophila</name>
    <dbReference type="NCBI Taxonomy" id="2045200"/>
    <lineage>
        <taxon>Bacteria</taxon>
        <taxon>Pseudomonadati</taxon>
        <taxon>Pseudomonadota</taxon>
        <taxon>Gammaproteobacteria</taxon>
        <taxon>Pseudomonadales</taxon>
        <taxon>Pseudomonadaceae</taxon>
        <taxon>Pseudomonas</taxon>
    </lineage>
</organism>
<evidence type="ECO:0000313" key="1">
    <source>
        <dbReference type="EMBL" id="AVU74404.1"/>
    </source>
</evidence>
<sequence length="387" mass="40494">MDYPKSVPSAGLVNGKFVDENPLTGTPGSLIPAAWGNGVTQEIVNVIKAGDLTPDETQNDQLLEAIQSVAAKGWNQDLALPIAALSLPTIATADARLAVTPTAVSTSGGRVSIPAGVYLSIGQDLVSGRLGRSRTYVTTAWSSADLLPSASYFLRAQVIGGALTFYVQRGSLYDLPPESLKGTVNGASGGGFASTPLDMCLAWVMTGAPGSLPTIRTIYNRAQLTWTQTVNGSGVVYLPLDPHARAARLVAGNPTPAPNVVTSLSFVQSGWLGGNYSYLSPAATTPGNNAVGWANPASPYMCVLFSNNVVNDVSVSTVTASFDHAQSRSLWQSYQAEHTLGATNADSDELLLSMGIKGHQALTDYSVGIGVNFINAVNVHLSWELIR</sequence>
<dbReference type="RefSeq" id="WP_107321592.1">
    <property type="nucleotide sequence ID" value="NZ_CP024081.1"/>
</dbReference>
<gene>
    <name evidence="1" type="ORF">CRX69_04045</name>
</gene>
<proteinExistence type="predicted"/>
<keyword evidence="2" id="KW-1185">Reference proteome</keyword>
<protein>
    <submittedName>
        <fullName evidence="1">Phage tail protein</fullName>
    </submittedName>
</protein>
<evidence type="ECO:0000313" key="2">
    <source>
        <dbReference type="Proteomes" id="UP000241936"/>
    </source>
</evidence>
<reference evidence="1 2" key="1">
    <citation type="journal article" date="2018" name="Front. Microbiol.">
        <title>Pseudomonas rhizophila S211, a New Plant Growth-Promoting Rhizobacterium with Potential in Pesticide-Bioremediation.</title>
        <authorList>
            <person name="Hassen W."/>
            <person name="Neifar M."/>
            <person name="Cherif H."/>
            <person name="Najjari A."/>
            <person name="Chouchane H."/>
            <person name="Driouich R.C."/>
            <person name="Salah A."/>
            <person name="Naili F."/>
            <person name="Mosbah A."/>
            <person name="Souissi Y."/>
            <person name="Raddadi N."/>
            <person name="Ouzari H.I."/>
            <person name="Fava F."/>
            <person name="Cherif A."/>
        </authorList>
    </citation>
    <scope>NUCLEOTIDE SEQUENCE [LARGE SCALE GENOMIC DNA]</scope>
    <source>
        <strain evidence="1 2">S211</strain>
    </source>
</reference>